<evidence type="ECO:0000313" key="4">
    <source>
        <dbReference type="Proteomes" id="UP001595548"/>
    </source>
</evidence>
<keyword evidence="4" id="KW-1185">Reference proteome</keyword>
<accession>A0ABV7HSN2</accession>
<evidence type="ECO:0000256" key="1">
    <source>
        <dbReference type="SAM" id="MobiDB-lite"/>
    </source>
</evidence>
<keyword evidence="2" id="KW-0472">Membrane</keyword>
<sequence length="343" mass="36771">MWDFSLTNAAKLMGRTSPFIILRLLVYVGIALAYILATGIGAGIGYGVTAMGDGDGSGTFLGGLLGFGIVSGVLYWAREYLLYLIKAGHIAVLVELLQGRELPSGRGQIDHGQKVVKERFKEASILFGVDQLIKGILRMLNRMVMSISRIIPIPGLEKVAGAINGVINTSLTYVDEVMLAYNIKTGSDNPWQSSKDALILYAQNYKTMLKNAVFLMVFMYASAFVIFLVILLPVAAIATLFPGSVGTWSFLSAALLAWSIKAALLEPLAVTAMMDVYFKTIEGQTPNPEWDQKLSSASDKFRELSQKAASYVSDSFSANTTASPAADTQAAKPVGGTSADTAP</sequence>
<comment type="caution">
    <text evidence="3">The sequence shown here is derived from an EMBL/GenBank/DDBJ whole genome shotgun (WGS) entry which is preliminary data.</text>
</comment>
<feature type="transmembrane region" description="Helical" evidence="2">
    <location>
        <begin position="247"/>
        <end position="264"/>
    </location>
</feature>
<name>A0ABV7HSN2_9GAMM</name>
<reference evidence="4" key="1">
    <citation type="journal article" date="2019" name="Int. J. Syst. Evol. Microbiol.">
        <title>The Global Catalogue of Microorganisms (GCM) 10K type strain sequencing project: providing services to taxonomists for standard genome sequencing and annotation.</title>
        <authorList>
            <consortium name="The Broad Institute Genomics Platform"/>
            <consortium name="The Broad Institute Genome Sequencing Center for Infectious Disease"/>
            <person name="Wu L."/>
            <person name="Ma J."/>
        </authorList>
    </citation>
    <scope>NUCLEOTIDE SEQUENCE [LARGE SCALE GENOMIC DNA]</scope>
    <source>
        <strain evidence="4">KCTC 52141</strain>
    </source>
</reference>
<feature type="region of interest" description="Disordered" evidence="1">
    <location>
        <begin position="314"/>
        <end position="343"/>
    </location>
</feature>
<proteinExistence type="predicted"/>
<dbReference type="RefSeq" id="WP_382418244.1">
    <property type="nucleotide sequence ID" value="NZ_AP031500.1"/>
</dbReference>
<evidence type="ECO:0000256" key="2">
    <source>
        <dbReference type="SAM" id="Phobius"/>
    </source>
</evidence>
<feature type="transmembrane region" description="Helical" evidence="2">
    <location>
        <begin position="213"/>
        <end position="241"/>
    </location>
</feature>
<evidence type="ECO:0000313" key="3">
    <source>
        <dbReference type="EMBL" id="MFC3156824.1"/>
    </source>
</evidence>
<organism evidence="3 4">
    <name type="scientific">Gilvimarinus japonicus</name>
    <dbReference type="NCBI Taxonomy" id="1796469"/>
    <lineage>
        <taxon>Bacteria</taxon>
        <taxon>Pseudomonadati</taxon>
        <taxon>Pseudomonadota</taxon>
        <taxon>Gammaproteobacteria</taxon>
        <taxon>Cellvibrionales</taxon>
        <taxon>Cellvibrionaceae</taxon>
        <taxon>Gilvimarinus</taxon>
    </lineage>
</organism>
<feature type="transmembrane region" description="Helical" evidence="2">
    <location>
        <begin position="20"/>
        <end position="46"/>
    </location>
</feature>
<protein>
    <submittedName>
        <fullName evidence="3">Uncharacterized protein</fullName>
    </submittedName>
</protein>
<dbReference type="Proteomes" id="UP001595548">
    <property type="component" value="Unassembled WGS sequence"/>
</dbReference>
<feature type="compositionally biased region" description="Polar residues" evidence="1">
    <location>
        <begin position="314"/>
        <end position="323"/>
    </location>
</feature>
<dbReference type="EMBL" id="JBHRTL010000031">
    <property type="protein sequence ID" value="MFC3156824.1"/>
    <property type="molecule type" value="Genomic_DNA"/>
</dbReference>
<keyword evidence="2" id="KW-0812">Transmembrane</keyword>
<gene>
    <name evidence="3" type="ORF">ACFOEB_16560</name>
</gene>
<feature type="transmembrane region" description="Helical" evidence="2">
    <location>
        <begin position="58"/>
        <end position="77"/>
    </location>
</feature>
<keyword evidence="2" id="KW-1133">Transmembrane helix</keyword>